<keyword evidence="1" id="KW-1133">Transmembrane helix</keyword>
<accession>A0A6N2YAX5</accession>
<dbReference type="EMBL" id="CACRTW010000002">
    <property type="protein sequence ID" value="VYT63096.1"/>
    <property type="molecule type" value="Genomic_DNA"/>
</dbReference>
<protein>
    <submittedName>
        <fullName evidence="2">Uncharacterized protein</fullName>
    </submittedName>
</protein>
<organism evidence="2">
    <name type="scientific">Collinsella aerofaciens</name>
    <dbReference type="NCBI Taxonomy" id="74426"/>
    <lineage>
        <taxon>Bacteria</taxon>
        <taxon>Bacillati</taxon>
        <taxon>Actinomycetota</taxon>
        <taxon>Coriobacteriia</taxon>
        <taxon>Coriobacteriales</taxon>
        <taxon>Coriobacteriaceae</taxon>
        <taxon>Collinsella</taxon>
    </lineage>
</organism>
<evidence type="ECO:0000256" key="1">
    <source>
        <dbReference type="SAM" id="Phobius"/>
    </source>
</evidence>
<keyword evidence="1" id="KW-0472">Membrane</keyword>
<evidence type="ECO:0000313" key="2">
    <source>
        <dbReference type="EMBL" id="VYT63096.1"/>
    </source>
</evidence>
<proteinExistence type="predicted"/>
<dbReference type="AlphaFoldDB" id="A0A6N2YAX5"/>
<name>A0A6N2YAX5_9ACTN</name>
<keyword evidence="1" id="KW-0812">Transmembrane</keyword>
<gene>
    <name evidence="2" type="ORF">CALFYP39_00162</name>
</gene>
<sequence>MYTCLYSYSVLLFLRKIYYVNLCGQYLGGVGIASLQYLIPRTRDGKFLKFYFTHATDQISRLTIQLNTDIKQCLQAYGFNFCITDFRNVSWRMPSRSY</sequence>
<feature type="transmembrane region" description="Helical" evidence="1">
    <location>
        <begin position="17"/>
        <end position="39"/>
    </location>
</feature>
<reference evidence="2" key="1">
    <citation type="submission" date="2019-11" db="EMBL/GenBank/DDBJ databases">
        <authorList>
            <person name="Feng L."/>
        </authorList>
    </citation>
    <scope>NUCLEOTIDE SEQUENCE</scope>
    <source>
        <strain evidence="2">CaerofaciensLFYP39</strain>
    </source>
</reference>